<dbReference type="Pfam" id="PF08327">
    <property type="entry name" value="AHSA1"/>
    <property type="match status" value="1"/>
</dbReference>
<accession>A0A4R8VKE3</accession>
<dbReference type="AlphaFoldDB" id="A0A4R8VKE3"/>
<gene>
    <name evidence="3" type="ORF">E3O11_13250</name>
</gene>
<dbReference type="EMBL" id="SOFE01000023">
    <property type="protein sequence ID" value="TFB83146.1"/>
    <property type="molecule type" value="Genomic_DNA"/>
</dbReference>
<reference evidence="3 4" key="1">
    <citation type="submission" date="2019-03" db="EMBL/GenBank/DDBJ databases">
        <title>Genomics of glacier-inhabiting Cryobacterium strains.</title>
        <authorList>
            <person name="Liu Q."/>
            <person name="Xin Y.-H."/>
        </authorList>
    </citation>
    <scope>NUCLEOTIDE SEQUENCE [LARGE SCALE GENOMIC DNA]</scope>
    <source>
        <strain evidence="3 4">Hh34</strain>
    </source>
</reference>
<organism evidence="3 4">
    <name type="scientific">Cryobacterium levicorallinum</name>
    <dbReference type="NCBI Taxonomy" id="995038"/>
    <lineage>
        <taxon>Bacteria</taxon>
        <taxon>Bacillati</taxon>
        <taxon>Actinomycetota</taxon>
        <taxon>Actinomycetes</taxon>
        <taxon>Micrococcales</taxon>
        <taxon>Microbacteriaceae</taxon>
        <taxon>Cryobacterium</taxon>
    </lineage>
</organism>
<evidence type="ECO:0000313" key="3">
    <source>
        <dbReference type="EMBL" id="TFB83146.1"/>
    </source>
</evidence>
<dbReference type="SUPFAM" id="SSF55961">
    <property type="entry name" value="Bet v1-like"/>
    <property type="match status" value="1"/>
</dbReference>
<protein>
    <submittedName>
        <fullName evidence="3">ATPase</fullName>
    </submittedName>
</protein>
<feature type="domain" description="Activator of Hsp90 ATPase homologue 1/2-like C-terminal" evidence="2">
    <location>
        <begin position="33"/>
        <end position="162"/>
    </location>
</feature>
<evidence type="ECO:0000259" key="2">
    <source>
        <dbReference type="Pfam" id="PF08327"/>
    </source>
</evidence>
<comment type="caution">
    <text evidence="3">The sequence shown here is derived from an EMBL/GenBank/DDBJ whole genome shotgun (WGS) entry which is preliminary data.</text>
</comment>
<sequence>MSRRARLEREGNTVSDHARIKGHTVTRTVHIEASRARVWKALTDPEVMVKWFGDGAGFAALEPGATGSIDWDDYGSFPIEITEVVPDGSFGFRWSGIPAEQLDEYSTHVRFTIADAGTGTDVTVIESGFDTLPGGTRYRRERLEQNREGWDVELDELALLFEGVSE</sequence>
<proteinExistence type="inferred from homology"/>
<comment type="similarity">
    <text evidence="1">Belongs to the AHA1 family.</text>
</comment>
<evidence type="ECO:0000313" key="4">
    <source>
        <dbReference type="Proteomes" id="UP000297963"/>
    </source>
</evidence>
<name>A0A4R8VKE3_9MICO</name>
<evidence type="ECO:0000256" key="1">
    <source>
        <dbReference type="ARBA" id="ARBA00006817"/>
    </source>
</evidence>
<dbReference type="Proteomes" id="UP000297963">
    <property type="component" value="Unassembled WGS sequence"/>
</dbReference>
<dbReference type="InterPro" id="IPR013538">
    <property type="entry name" value="ASHA1/2-like_C"/>
</dbReference>
<dbReference type="InterPro" id="IPR023393">
    <property type="entry name" value="START-like_dom_sf"/>
</dbReference>
<dbReference type="Gene3D" id="3.30.530.20">
    <property type="match status" value="1"/>
</dbReference>